<dbReference type="STRING" id="554065.E1ZDA9"/>
<dbReference type="InterPro" id="IPR045012">
    <property type="entry name" value="NLP"/>
</dbReference>
<dbReference type="EMBL" id="GL433842">
    <property type="protein sequence ID" value="EFN56191.1"/>
    <property type="molecule type" value="Genomic_DNA"/>
</dbReference>
<dbReference type="GeneID" id="17355666"/>
<evidence type="ECO:0000313" key="2">
    <source>
        <dbReference type="Proteomes" id="UP000008141"/>
    </source>
</evidence>
<reference evidence="1 2" key="1">
    <citation type="journal article" date="2010" name="Plant Cell">
        <title>The Chlorella variabilis NC64A genome reveals adaptation to photosymbiosis, coevolution with viruses, and cryptic sex.</title>
        <authorList>
            <person name="Blanc G."/>
            <person name="Duncan G."/>
            <person name="Agarkova I."/>
            <person name="Borodovsky M."/>
            <person name="Gurnon J."/>
            <person name="Kuo A."/>
            <person name="Lindquist E."/>
            <person name="Lucas S."/>
            <person name="Pangilinan J."/>
            <person name="Polle J."/>
            <person name="Salamov A."/>
            <person name="Terry A."/>
            <person name="Yamada T."/>
            <person name="Dunigan D.D."/>
            <person name="Grigoriev I.V."/>
            <person name="Claverie J.M."/>
            <person name="Van Etten J.L."/>
        </authorList>
    </citation>
    <scope>NUCLEOTIDE SEQUENCE [LARGE SCALE GENOMIC DNA]</scope>
    <source>
        <strain evidence="1 2">NC64A</strain>
    </source>
</reference>
<evidence type="ECO:0008006" key="3">
    <source>
        <dbReference type="Google" id="ProtNLM"/>
    </source>
</evidence>
<evidence type="ECO:0000313" key="1">
    <source>
        <dbReference type="EMBL" id="EFN56191.1"/>
    </source>
</evidence>
<accession>E1ZDA9</accession>
<dbReference type="Proteomes" id="UP000008141">
    <property type="component" value="Unassembled WGS sequence"/>
</dbReference>
<dbReference type="KEGG" id="cvr:CHLNCDRAFT_144921"/>
<dbReference type="InParanoid" id="E1ZDA9"/>
<organism evidence="2">
    <name type="scientific">Chlorella variabilis</name>
    <name type="common">Green alga</name>
    <dbReference type="NCBI Taxonomy" id="554065"/>
    <lineage>
        <taxon>Eukaryota</taxon>
        <taxon>Viridiplantae</taxon>
        <taxon>Chlorophyta</taxon>
        <taxon>core chlorophytes</taxon>
        <taxon>Trebouxiophyceae</taxon>
        <taxon>Chlorellales</taxon>
        <taxon>Chlorellaceae</taxon>
        <taxon>Chlorella clade</taxon>
        <taxon>Chlorella</taxon>
    </lineage>
</organism>
<name>E1ZDA9_CHLVA</name>
<sequence length="259" mass="26763">MASRGAIAAKLARAISEFGGQLSSSRTGSLAQIWMPEAGEDGSIGLPYSINGVGDLLALFRCISCKYKFSTDVTKTHQMGAVGRVFTSGEPEMSGHVQRYDQHVYLRAAEAQRCRVHSTLFMPIYGSAQRGSCLAVFEVVLTDQDVNFAGMVGWIISCLQSEGLFTAEVDTSSMQQQRMGLRSLGATDYDGVSALESGVAARQALGGGAGVRLTLAADGGSERQQALAAAGAGSSLDILTAAAGTGQAGDTAGRPAAVG</sequence>
<proteinExistence type="predicted"/>
<dbReference type="OrthoDB" id="6270329at2759"/>
<dbReference type="AlphaFoldDB" id="E1ZDA9"/>
<keyword evidence="2" id="KW-1185">Reference proteome</keyword>
<dbReference type="PANTHER" id="PTHR32002">
    <property type="entry name" value="PROTEIN NLP8"/>
    <property type="match status" value="1"/>
</dbReference>
<dbReference type="RefSeq" id="XP_005848293.1">
    <property type="nucleotide sequence ID" value="XM_005848231.1"/>
</dbReference>
<dbReference type="GO" id="GO:0003700">
    <property type="term" value="F:DNA-binding transcription factor activity"/>
    <property type="evidence" value="ECO:0007669"/>
    <property type="project" value="InterPro"/>
</dbReference>
<dbReference type="PANTHER" id="PTHR32002:SF41">
    <property type="entry name" value="PROTEIN NLP8"/>
    <property type="match status" value="1"/>
</dbReference>
<protein>
    <recommendedName>
        <fullName evidence="3">GAF domain-containing protein</fullName>
    </recommendedName>
</protein>
<gene>
    <name evidence="1" type="ORF">CHLNCDRAFT_144921</name>
</gene>